<dbReference type="Ensembl" id="ENSPSTT00000025525.1">
    <property type="protein sequence ID" value="ENSPSTP00000024257.1"/>
    <property type="gene ID" value="ENSPSTG00000017892.1"/>
</dbReference>
<feature type="compositionally biased region" description="Low complexity" evidence="1">
    <location>
        <begin position="394"/>
        <end position="406"/>
    </location>
</feature>
<dbReference type="GO" id="GO:0017056">
    <property type="term" value="F:structural constituent of nuclear pore"/>
    <property type="evidence" value="ECO:0007669"/>
    <property type="project" value="TreeGrafter"/>
</dbReference>
<dbReference type="PANTHER" id="PTHR18898:SF2">
    <property type="entry name" value="NUCLEOPROTEIN TPR"/>
    <property type="match status" value="1"/>
</dbReference>
<feature type="region of interest" description="Disordered" evidence="1">
    <location>
        <begin position="117"/>
        <end position="140"/>
    </location>
</feature>
<sequence>MVAEAATQSFVEQQEEQVSVQEVQELKDSLSQSEGKIKTLENQVENLQKTVAEKETEARNLQEQVSQLQSELARFRQDLQEKTTQEEQLRQQITEKEEKTRKTFLAAKQKIAQLAGTKEQLTKENEEWKQKSNSLEEQKTELEVRMSALKSQYEGRICRLERELREQQERHHEQRDEPPESTNKVPEQQRQISLKSTPASGERGIASTSDPPTANIKPTPVVSTPSKVTAAAIAGNKSTPRASIRPMVTPATVTNPTTTPTATVMPTTQVETQEAMQSEGPVEHVPVFGSTSGSVRSTSPNVQTSLSQPILTVQQQTQATAFVQPTQQSHPQIEPANQEPSPTIVEVVQSSQIERPSTSTAVFGTGWFHFIEYTPMEDSEETSQSIPIDLGPLQSDQQNTTSSQDGQSKRDDVIVIDSDDDDDDDDENEGEQEVYEEEEDEDDDEDTGMGDEGDDSNEGTGSADGNDGYEADDAEVRFALFYSLLFY</sequence>
<organism evidence="2 3">
    <name type="scientific">Pavo cristatus</name>
    <name type="common">Indian peafowl</name>
    <name type="synonym">Blue peafowl</name>
    <dbReference type="NCBI Taxonomy" id="9049"/>
    <lineage>
        <taxon>Eukaryota</taxon>
        <taxon>Metazoa</taxon>
        <taxon>Chordata</taxon>
        <taxon>Craniata</taxon>
        <taxon>Vertebrata</taxon>
        <taxon>Euteleostomi</taxon>
        <taxon>Archelosauria</taxon>
        <taxon>Archosauria</taxon>
        <taxon>Dinosauria</taxon>
        <taxon>Saurischia</taxon>
        <taxon>Theropoda</taxon>
        <taxon>Coelurosauria</taxon>
        <taxon>Aves</taxon>
        <taxon>Neognathae</taxon>
        <taxon>Galloanserae</taxon>
        <taxon>Galliformes</taxon>
        <taxon>Phasianidae</taxon>
        <taxon>Phasianinae</taxon>
        <taxon>Pavo</taxon>
    </lineage>
</organism>
<keyword evidence="3" id="KW-1185">Reference proteome</keyword>
<dbReference type="FunFam" id="1.10.287.1490:FF:000005">
    <property type="entry name" value="nucleoprotein TPR isoform X2"/>
    <property type="match status" value="1"/>
</dbReference>
<accession>A0A8C9G3R2</accession>
<feature type="compositionally biased region" description="Basic and acidic residues" evidence="1">
    <location>
        <begin position="166"/>
        <end position="178"/>
    </location>
</feature>
<feature type="compositionally biased region" description="Basic and acidic residues" evidence="1">
    <location>
        <begin position="120"/>
        <end position="140"/>
    </location>
</feature>
<dbReference type="Proteomes" id="UP000694428">
    <property type="component" value="Unplaced"/>
</dbReference>
<evidence type="ECO:0000256" key="1">
    <source>
        <dbReference type="SAM" id="MobiDB-lite"/>
    </source>
</evidence>
<reference evidence="2" key="2">
    <citation type="submission" date="2025-09" db="UniProtKB">
        <authorList>
            <consortium name="Ensembl"/>
        </authorList>
    </citation>
    <scope>IDENTIFICATION</scope>
</reference>
<dbReference type="AlphaFoldDB" id="A0A8C9G3R2"/>
<feature type="region of interest" description="Disordered" evidence="1">
    <location>
        <begin position="166"/>
        <end position="222"/>
    </location>
</feature>
<feature type="compositionally biased region" description="Polar residues" evidence="1">
    <location>
        <begin position="180"/>
        <end position="199"/>
    </location>
</feature>
<name>A0A8C9G3R2_PAVCR</name>
<feature type="compositionally biased region" description="Acidic residues" evidence="1">
    <location>
        <begin position="417"/>
        <end position="457"/>
    </location>
</feature>
<dbReference type="Gene3D" id="1.10.287.1490">
    <property type="match status" value="1"/>
</dbReference>
<dbReference type="GO" id="GO:1901673">
    <property type="term" value="P:regulation of mitotic spindle assembly"/>
    <property type="evidence" value="ECO:0007669"/>
    <property type="project" value="TreeGrafter"/>
</dbReference>
<feature type="region of interest" description="Disordered" evidence="1">
    <location>
        <begin position="378"/>
        <end position="469"/>
    </location>
</feature>
<evidence type="ECO:0008006" key="4">
    <source>
        <dbReference type="Google" id="ProtNLM"/>
    </source>
</evidence>
<evidence type="ECO:0000313" key="2">
    <source>
        <dbReference type="Ensembl" id="ENSPSTP00000024257.1"/>
    </source>
</evidence>
<proteinExistence type="predicted"/>
<dbReference type="GO" id="GO:0005643">
    <property type="term" value="C:nuclear pore"/>
    <property type="evidence" value="ECO:0007669"/>
    <property type="project" value="TreeGrafter"/>
</dbReference>
<protein>
    <recommendedName>
        <fullName evidence="4">Nucleoprotein TPR</fullName>
    </recommendedName>
</protein>
<dbReference type="GO" id="GO:0006406">
    <property type="term" value="P:mRNA export from nucleus"/>
    <property type="evidence" value="ECO:0007669"/>
    <property type="project" value="TreeGrafter"/>
</dbReference>
<evidence type="ECO:0000313" key="3">
    <source>
        <dbReference type="Proteomes" id="UP000694428"/>
    </source>
</evidence>
<dbReference type="PANTHER" id="PTHR18898">
    <property type="entry name" value="NUCLEOPROTEIN TPR-RELATED"/>
    <property type="match status" value="1"/>
</dbReference>
<reference evidence="2" key="1">
    <citation type="submission" date="2025-08" db="UniProtKB">
        <authorList>
            <consortium name="Ensembl"/>
        </authorList>
    </citation>
    <scope>IDENTIFICATION</scope>
</reference>